<keyword evidence="1" id="KW-0378">Hydrolase</keyword>
<keyword evidence="3" id="KW-1185">Reference proteome</keyword>
<evidence type="ECO:0000313" key="2">
    <source>
        <dbReference type="EMBL" id="USQ78746.1"/>
    </source>
</evidence>
<dbReference type="CDD" id="cd05829">
    <property type="entry name" value="Sortase_F"/>
    <property type="match status" value="1"/>
</dbReference>
<protein>
    <submittedName>
        <fullName evidence="2">Class F sortase</fullName>
    </submittedName>
</protein>
<proteinExistence type="predicted"/>
<name>A0ABY4YPP2_9MICO</name>
<gene>
    <name evidence="2" type="ORF">NF556_14065</name>
</gene>
<dbReference type="Proteomes" id="UP001056455">
    <property type="component" value="Chromosome"/>
</dbReference>
<evidence type="ECO:0000313" key="3">
    <source>
        <dbReference type="Proteomes" id="UP001056455"/>
    </source>
</evidence>
<dbReference type="Gene3D" id="2.40.260.10">
    <property type="entry name" value="Sortase"/>
    <property type="match status" value="1"/>
</dbReference>
<dbReference type="RefSeq" id="WP_252591541.1">
    <property type="nucleotide sequence ID" value="NZ_CP099489.1"/>
</dbReference>
<organism evidence="2 3">
    <name type="scientific">Ornithinimicrobium faecis</name>
    <dbReference type="NCBI Taxonomy" id="2934158"/>
    <lineage>
        <taxon>Bacteria</taxon>
        <taxon>Bacillati</taxon>
        <taxon>Actinomycetota</taxon>
        <taxon>Actinomycetes</taxon>
        <taxon>Micrococcales</taxon>
        <taxon>Ornithinimicrobiaceae</taxon>
        <taxon>Ornithinimicrobium</taxon>
    </lineage>
</organism>
<accession>A0ABY4YPP2</accession>
<reference evidence="2" key="1">
    <citation type="submission" date="2022-06" db="EMBL/GenBank/DDBJ databases">
        <title>Ornithinimicrobium HY1793.</title>
        <authorList>
            <person name="Huang Y."/>
        </authorList>
    </citation>
    <scope>NUCLEOTIDE SEQUENCE</scope>
    <source>
        <strain evidence="2">HY1793</strain>
    </source>
</reference>
<dbReference type="InterPro" id="IPR042001">
    <property type="entry name" value="Sortase_F"/>
</dbReference>
<dbReference type="SUPFAM" id="SSF63817">
    <property type="entry name" value="Sortase"/>
    <property type="match status" value="1"/>
</dbReference>
<evidence type="ECO:0000256" key="1">
    <source>
        <dbReference type="ARBA" id="ARBA00022801"/>
    </source>
</evidence>
<dbReference type="EMBL" id="CP099489">
    <property type="protein sequence ID" value="USQ78746.1"/>
    <property type="molecule type" value="Genomic_DNA"/>
</dbReference>
<dbReference type="Pfam" id="PF04203">
    <property type="entry name" value="Sortase"/>
    <property type="match status" value="1"/>
</dbReference>
<dbReference type="InterPro" id="IPR005754">
    <property type="entry name" value="Sortase"/>
</dbReference>
<sequence length="204" mass="21598">MSAPRPPTQARRRAVYRRRRIVVAVLALALLVGLFLGGRAIVLALSGGGESAAAQPLSAADQAVRMELPTSDAAVALRPAGVNESNRIDPEPGEAVWYTGHDRVRPGELGTAVVVGHAEQDGEPDAFADLATITEGERVTITFADGVTLQLDVSDVQVLAEDELQDSDLVWGPQQQTHRTVLVTSDQVEVDGREGHVVVVAELG</sequence>
<dbReference type="InterPro" id="IPR023365">
    <property type="entry name" value="Sortase_dom-sf"/>
</dbReference>